<evidence type="ECO:0000313" key="2">
    <source>
        <dbReference type="EMBL" id="QSS54122.1"/>
    </source>
</evidence>
<dbReference type="Proteomes" id="UP000663419">
    <property type="component" value="Chromosome 3"/>
</dbReference>
<dbReference type="VEuPathDB" id="FungiDB:I7I53_01587"/>
<evidence type="ECO:0000313" key="3">
    <source>
        <dbReference type="Proteomes" id="UP000663419"/>
    </source>
</evidence>
<dbReference type="EMBL" id="CP069104">
    <property type="protein sequence ID" value="QSS54122.1"/>
    <property type="molecule type" value="Genomic_DNA"/>
</dbReference>
<protein>
    <submittedName>
        <fullName evidence="2">Uncharacterized protein</fullName>
    </submittedName>
</protein>
<organism evidence="2 3">
    <name type="scientific">Ajellomyces capsulatus (strain H88)</name>
    <name type="common">Darling's disease fungus</name>
    <name type="synonym">Histoplasma capsulatum</name>
    <dbReference type="NCBI Taxonomy" id="544711"/>
    <lineage>
        <taxon>Eukaryota</taxon>
        <taxon>Fungi</taxon>
        <taxon>Dikarya</taxon>
        <taxon>Ascomycota</taxon>
        <taxon>Pezizomycotina</taxon>
        <taxon>Eurotiomycetes</taxon>
        <taxon>Eurotiomycetidae</taxon>
        <taxon>Onygenales</taxon>
        <taxon>Ajellomycetaceae</taxon>
        <taxon>Histoplasma</taxon>
    </lineage>
</organism>
<proteinExistence type="predicted"/>
<reference evidence="2" key="1">
    <citation type="submission" date="2021-01" db="EMBL/GenBank/DDBJ databases">
        <title>Chromosome-level genome assembly of a human fungal pathogen reveals clustering of transcriptionally co-regulated genes.</title>
        <authorList>
            <person name="Voorhies M."/>
            <person name="Cohen S."/>
            <person name="Shea T.P."/>
            <person name="Petrus S."/>
            <person name="Munoz J.F."/>
            <person name="Poplawski S."/>
            <person name="Goldman W.E."/>
            <person name="Michael T."/>
            <person name="Cuomo C.A."/>
            <person name="Sil A."/>
            <person name="Beyhan S."/>
        </authorList>
    </citation>
    <scope>NUCLEOTIDE SEQUENCE</scope>
    <source>
        <strain evidence="2">H88</strain>
    </source>
</reference>
<sequence length="65" mass="7061">MPTGGANDCETSLRPPNKIFKSNTLDLYTSNNLRHIGSEPSAHEFQSYLPGSAESNASRTLSSYV</sequence>
<gene>
    <name evidence="2" type="ORF">I7I53_01587</name>
</gene>
<feature type="region of interest" description="Disordered" evidence="1">
    <location>
        <begin position="42"/>
        <end position="65"/>
    </location>
</feature>
<name>A0A8A1LQ32_AJEC8</name>
<feature type="compositionally biased region" description="Polar residues" evidence="1">
    <location>
        <begin position="53"/>
        <end position="65"/>
    </location>
</feature>
<accession>A0A8A1LQ32</accession>
<dbReference type="AlphaFoldDB" id="A0A8A1LQ32"/>
<evidence type="ECO:0000256" key="1">
    <source>
        <dbReference type="SAM" id="MobiDB-lite"/>
    </source>
</evidence>